<dbReference type="GO" id="GO:0008395">
    <property type="term" value="F:steroid hydroxylase activity"/>
    <property type="evidence" value="ECO:0007669"/>
    <property type="project" value="TreeGrafter"/>
</dbReference>
<sequence>MSLFYTILFLFVSLLAYIFYKTRKVQRLPPGPWQLPIVGYLPWIDPAKPHESLTKLSRTYGPVCGIRMGSVYTVLLSDPQIIRQAFAKDACTSRAPLYLTHGIMQGYGIVCAEGDRWKDQRKFVSNCLRNFGMVKYDGIRREGLEKKLSNAAEECVSMLNKYAANGSIDPLNTLHHCMGNFINAIVFGKTYEEDDEVWKWLRHLQEEGVKEIGVAGPLNFLPFLRFLPHFGRTMRSIVDGKEKTHVVYRGILEEHRARLAQTSEDEDTPESFLAAFVEQMRKRNGSESEYYTEPQLYHLLADLFGAGVDTTLATFRWFLLFMAAYPMEQEKVQLEMDRCLKDGEQPTLNDRTVMPRLEATIAEVQRIRSVTPLGFPRGTSEDTKIAGYDVPRGAMIVPMQWTIHTDPAYWQDPFEFRPDRFLAEDGSFFKPEPFLPFQNGKRVCVGEELARMILFLFAGRLLRAFIVSVPAGETVDLEGECGITLVPKPHRLAFIPRRR</sequence>
<dbReference type="PANTHER" id="PTHR24300">
    <property type="entry name" value="CYTOCHROME P450 508A4-RELATED"/>
    <property type="match status" value="1"/>
</dbReference>
<keyword evidence="6" id="KW-0503">Monooxygenase</keyword>
<reference evidence="9" key="1">
    <citation type="submission" date="2025-08" db="UniProtKB">
        <authorList>
            <consortium name="RefSeq"/>
        </authorList>
    </citation>
    <scope>IDENTIFICATION</scope>
    <source>
        <tissue evidence="9">Whole body</tissue>
    </source>
</reference>
<comment type="similarity">
    <text evidence="2">Belongs to the cytochrome P450 family.</text>
</comment>
<dbReference type="AlphaFoldDB" id="A0AAJ7SBJ2"/>
<dbReference type="RefSeq" id="XP_026674418.1">
    <property type="nucleotide sequence ID" value="XM_026818617.1"/>
</dbReference>
<evidence type="ECO:0000256" key="5">
    <source>
        <dbReference type="ARBA" id="ARBA00023004"/>
    </source>
</evidence>
<proteinExistence type="inferred from homology"/>
<evidence type="ECO:0000256" key="3">
    <source>
        <dbReference type="ARBA" id="ARBA00022723"/>
    </source>
</evidence>
<dbReference type="GO" id="GO:0005737">
    <property type="term" value="C:cytoplasm"/>
    <property type="evidence" value="ECO:0007669"/>
    <property type="project" value="TreeGrafter"/>
</dbReference>
<dbReference type="GO" id="GO:0006805">
    <property type="term" value="P:xenobiotic metabolic process"/>
    <property type="evidence" value="ECO:0007669"/>
    <property type="project" value="TreeGrafter"/>
</dbReference>
<dbReference type="GO" id="GO:0006082">
    <property type="term" value="P:organic acid metabolic process"/>
    <property type="evidence" value="ECO:0007669"/>
    <property type="project" value="TreeGrafter"/>
</dbReference>
<keyword evidence="7" id="KW-0349">Heme</keyword>
<keyword evidence="8" id="KW-1185">Reference proteome</keyword>
<dbReference type="InterPro" id="IPR036396">
    <property type="entry name" value="Cyt_P450_sf"/>
</dbReference>
<name>A0AAJ7SBJ2_9HYME</name>
<dbReference type="Gene3D" id="1.10.630.10">
    <property type="entry name" value="Cytochrome P450"/>
    <property type="match status" value="1"/>
</dbReference>
<evidence type="ECO:0000256" key="6">
    <source>
        <dbReference type="ARBA" id="ARBA00023033"/>
    </source>
</evidence>
<dbReference type="PRINTS" id="PR00385">
    <property type="entry name" value="P450"/>
</dbReference>
<dbReference type="SUPFAM" id="SSF48264">
    <property type="entry name" value="Cytochrome P450"/>
    <property type="match status" value="1"/>
</dbReference>
<keyword evidence="3 7" id="KW-0479">Metal-binding</keyword>
<feature type="binding site" description="axial binding residue" evidence="7">
    <location>
        <position position="444"/>
    </location>
    <ligand>
        <name>heme</name>
        <dbReference type="ChEBI" id="CHEBI:30413"/>
    </ligand>
    <ligandPart>
        <name>Fe</name>
        <dbReference type="ChEBI" id="CHEBI:18248"/>
    </ligandPart>
</feature>
<evidence type="ECO:0000313" key="9">
    <source>
        <dbReference type="RefSeq" id="XP_026674418.1"/>
    </source>
</evidence>
<dbReference type="CTD" id="32857"/>
<comment type="cofactor">
    <cofactor evidence="1 7">
        <name>heme</name>
        <dbReference type="ChEBI" id="CHEBI:30413"/>
    </cofactor>
</comment>
<dbReference type="InterPro" id="IPR002401">
    <property type="entry name" value="Cyt_P450_E_grp-I"/>
</dbReference>
<evidence type="ECO:0000256" key="1">
    <source>
        <dbReference type="ARBA" id="ARBA00001971"/>
    </source>
</evidence>
<dbReference type="PANTHER" id="PTHR24300:SF403">
    <property type="entry name" value="CYTOCHROME P450 306A1"/>
    <property type="match status" value="1"/>
</dbReference>
<dbReference type="GO" id="GO:0020037">
    <property type="term" value="F:heme binding"/>
    <property type="evidence" value="ECO:0007669"/>
    <property type="project" value="InterPro"/>
</dbReference>
<dbReference type="GO" id="GO:0016712">
    <property type="term" value="F:oxidoreductase activity, acting on paired donors, with incorporation or reduction of molecular oxygen, reduced flavin or flavoprotein as one donor, and incorporation of one atom of oxygen"/>
    <property type="evidence" value="ECO:0007669"/>
    <property type="project" value="TreeGrafter"/>
</dbReference>
<dbReference type="KEGG" id="ccal:108631082"/>
<protein>
    <submittedName>
        <fullName evidence="9">Cytochrome P450 306a1</fullName>
    </submittedName>
</protein>
<dbReference type="FunFam" id="1.10.630.10:FF:000036">
    <property type="entry name" value="CYtochrome P450 family"/>
    <property type="match status" value="1"/>
</dbReference>
<dbReference type="GO" id="GO:0005506">
    <property type="term" value="F:iron ion binding"/>
    <property type="evidence" value="ECO:0007669"/>
    <property type="project" value="InterPro"/>
</dbReference>
<dbReference type="InterPro" id="IPR050182">
    <property type="entry name" value="Cytochrome_P450_fam2"/>
</dbReference>
<dbReference type="GeneID" id="108631082"/>
<evidence type="ECO:0000256" key="7">
    <source>
        <dbReference type="PIRSR" id="PIRSR602401-1"/>
    </source>
</evidence>
<evidence type="ECO:0000313" key="8">
    <source>
        <dbReference type="Proteomes" id="UP000694925"/>
    </source>
</evidence>
<evidence type="ECO:0000256" key="4">
    <source>
        <dbReference type="ARBA" id="ARBA00023002"/>
    </source>
</evidence>
<dbReference type="InterPro" id="IPR001128">
    <property type="entry name" value="Cyt_P450"/>
</dbReference>
<accession>A0AAJ7SBJ2</accession>
<dbReference type="PRINTS" id="PR00463">
    <property type="entry name" value="EP450I"/>
</dbReference>
<keyword evidence="4" id="KW-0560">Oxidoreductase</keyword>
<organism evidence="8 9">
    <name type="scientific">Ceratina calcarata</name>
    <dbReference type="NCBI Taxonomy" id="156304"/>
    <lineage>
        <taxon>Eukaryota</taxon>
        <taxon>Metazoa</taxon>
        <taxon>Ecdysozoa</taxon>
        <taxon>Arthropoda</taxon>
        <taxon>Hexapoda</taxon>
        <taxon>Insecta</taxon>
        <taxon>Pterygota</taxon>
        <taxon>Neoptera</taxon>
        <taxon>Endopterygota</taxon>
        <taxon>Hymenoptera</taxon>
        <taxon>Apocrita</taxon>
        <taxon>Aculeata</taxon>
        <taxon>Apoidea</taxon>
        <taxon>Anthophila</taxon>
        <taxon>Apidae</taxon>
        <taxon>Ceratina</taxon>
        <taxon>Zadontomerus</taxon>
    </lineage>
</organism>
<gene>
    <name evidence="9" type="primary">LOC108631082</name>
</gene>
<keyword evidence="5 7" id="KW-0408">Iron</keyword>
<dbReference type="Pfam" id="PF00067">
    <property type="entry name" value="p450"/>
    <property type="match status" value="1"/>
</dbReference>
<dbReference type="Proteomes" id="UP000694925">
    <property type="component" value="Unplaced"/>
</dbReference>
<evidence type="ECO:0000256" key="2">
    <source>
        <dbReference type="ARBA" id="ARBA00010617"/>
    </source>
</evidence>